<dbReference type="PANTHER" id="PTHR48020:SF25">
    <property type="entry name" value="SUGAR TRANSPORTER, PUTATIVE (AFU_ORTHOLOGUE AFUA_7G05830)-RELATED"/>
    <property type="match status" value="1"/>
</dbReference>
<dbReference type="PRINTS" id="PR00171">
    <property type="entry name" value="SUGRTRNSPORT"/>
</dbReference>
<evidence type="ECO:0000256" key="7">
    <source>
        <dbReference type="ARBA" id="ARBA00049119"/>
    </source>
</evidence>
<dbReference type="SUPFAM" id="SSF103473">
    <property type="entry name" value="MFS general substrate transporter"/>
    <property type="match status" value="1"/>
</dbReference>
<evidence type="ECO:0000256" key="2">
    <source>
        <dbReference type="ARBA" id="ARBA00010992"/>
    </source>
</evidence>
<accession>G4T9F4</accession>
<sequence length="605" mass="67847">MSDPARVSSNEKTEKGEYIHDDNLSSTVARTTSDGHHSPNEKGKLAQHDELDEKARHLQLVNAKLANLLMGKSKAEIIADVNEWTKEHGMEDLVETFRKGALVAANPAGFEELDELSEEDKTNLRRETTHKWSQPKELYYMADFISPPDLCCALIGCWLTDPLNRRFGRRGTIFITGLLSALTCFWSGLTNNWYHLFIARFFLGFGIGPKSTTVPVYTAECAPPNIRGALVMQWQTWTAFGIFAGFAADLALYHVPDQSGITGLNWRLMLGSAGVPAIFVCTNIFFCPESPRWLIGKGRVLEGYKSLARLRNSPLQAARDTYYIQKQLEMESQVAIRGRFRFFELFTVPRNRRATLASASLTYLQQMCGINIIAYYSATIFEESGFSTISALSASLGFGALNWIFAAPAIFTIDTFGRRALLLTTFPLMSLFLFVTGFAFWIPDRETRVAIVALGVYLMTIAYSPGEGPVPFTYSAEAFPLYVRELGMSLAIAITWFFNFVVSITFPRLLGAFKPQGAVSWYAGWNAIGFFIILLFVPETKALSLEELDAVFSVSTRRHAMYQLRQVPIFIRKHILRQKNVQEQPPLYEEVSNENKTFAPTAAAA</sequence>
<evidence type="ECO:0000313" key="12">
    <source>
        <dbReference type="EMBL" id="CCA67930.1"/>
    </source>
</evidence>
<dbReference type="InterPro" id="IPR036259">
    <property type="entry name" value="MFS_trans_sf"/>
</dbReference>
<dbReference type="NCBIfam" id="TIGR00879">
    <property type="entry name" value="SP"/>
    <property type="match status" value="1"/>
</dbReference>
<reference evidence="12 13" key="1">
    <citation type="journal article" date="2011" name="PLoS Pathog.">
        <title>Endophytic Life Strategies Decoded by Genome and Transcriptome Analyses of the Mutualistic Root Symbiont Piriformospora indica.</title>
        <authorList>
            <person name="Zuccaro A."/>
            <person name="Lahrmann U."/>
            <person name="Guldener U."/>
            <person name="Langen G."/>
            <person name="Pfiffi S."/>
            <person name="Biedenkopf D."/>
            <person name="Wong P."/>
            <person name="Samans B."/>
            <person name="Grimm C."/>
            <person name="Basiewicz M."/>
            <person name="Murat C."/>
            <person name="Martin F."/>
            <person name="Kogel K.H."/>
        </authorList>
    </citation>
    <scope>NUCLEOTIDE SEQUENCE [LARGE SCALE GENOMIC DNA]</scope>
    <source>
        <strain evidence="12 13">DSM 11827</strain>
    </source>
</reference>
<dbReference type="GO" id="GO:0015791">
    <property type="term" value="P:polyol transmembrane transport"/>
    <property type="evidence" value="ECO:0007669"/>
    <property type="project" value="UniProtKB-ARBA"/>
</dbReference>
<evidence type="ECO:0000313" key="13">
    <source>
        <dbReference type="Proteomes" id="UP000007148"/>
    </source>
</evidence>
<feature type="compositionally biased region" description="Basic and acidic residues" evidence="9">
    <location>
        <begin position="33"/>
        <end position="46"/>
    </location>
</feature>
<dbReference type="eggNOG" id="KOG0254">
    <property type="taxonomic scope" value="Eukaryota"/>
</dbReference>
<dbReference type="InterPro" id="IPR020846">
    <property type="entry name" value="MFS_dom"/>
</dbReference>
<dbReference type="GO" id="GO:0022857">
    <property type="term" value="F:transmembrane transporter activity"/>
    <property type="evidence" value="ECO:0007669"/>
    <property type="project" value="InterPro"/>
</dbReference>
<proteinExistence type="inferred from homology"/>
<evidence type="ECO:0000256" key="6">
    <source>
        <dbReference type="ARBA" id="ARBA00023136"/>
    </source>
</evidence>
<dbReference type="InterPro" id="IPR050814">
    <property type="entry name" value="Myo-inositol_Transporter"/>
</dbReference>
<name>G4T9F4_SERID</name>
<dbReference type="GO" id="GO:0015798">
    <property type="term" value="P:myo-inositol transport"/>
    <property type="evidence" value="ECO:0007669"/>
    <property type="project" value="UniProtKB-ARBA"/>
</dbReference>
<evidence type="ECO:0000256" key="3">
    <source>
        <dbReference type="ARBA" id="ARBA00022448"/>
    </source>
</evidence>
<dbReference type="OrthoDB" id="5290825at2759"/>
<dbReference type="PANTHER" id="PTHR48020">
    <property type="entry name" value="PROTON MYO-INOSITOL COTRANSPORTER"/>
    <property type="match status" value="1"/>
</dbReference>
<dbReference type="PROSITE" id="PS50850">
    <property type="entry name" value="MFS"/>
    <property type="match status" value="1"/>
</dbReference>
<feature type="transmembrane region" description="Helical" evidence="10">
    <location>
        <begin position="171"/>
        <end position="189"/>
    </location>
</feature>
<dbReference type="Proteomes" id="UP000007148">
    <property type="component" value="Unassembled WGS sequence"/>
</dbReference>
<dbReference type="HOGENOM" id="CLU_001265_43_5_1"/>
<evidence type="ECO:0000256" key="4">
    <source>
        <dbReference type="ARBA" id="ARBA00022692"/>
    </source>
</evidence>
<keyword evidence="3 8" id="KW-0813">Transport</keyword>
<keyword evidence="4 10" id="KW-0812">Transmembrane</keyword>
<feature type="region of interest" description="Disordered" evidence="9">
    <location>
        <begin position="1"/>
        <end position="46"/>
    </location>
</feature>
<organism evidence="12 13">
    <name type="scientific">Serendipita indica (strain DSM 11827)</name>
    <name type="common">Root endophyte fungus</name>
    <name type="synonym">Piriformospora indica</name>
    <dbReference type="NCBI Taxonomy" id="1109443"/>
    <lineage>
        <taxon>Eukaryota</taxon>
        <taxon>Fungi</taxon>
        <taxon>Dikarya</taxon>
        <taxon>Basidiomycota</taxon>
        <taxon>Agaricomycotina</taxon>
        <taxon>Agaricomycetes</taxon>
        <taxon>Sebacinales</taxon>
        <taxon>Serendipitaceae</taxon>
        <taxon>Serendipita</taxon>
    </lineage>
</organism>
<comment type="subcellular location">
    <subcellularLocation>
        <location evidence="1">Membrane</location>
        <topology evidence="1">Multi-pass membrane protein</topology>
    </subcellularLocation>
</comment>
<feature type="transmembrane region" description="Helical" evidence="10">
    <location>
        <begin position="268"/>
        <end position="286"/>
    </location>
</feature>
<evidence type="ECO:0000256" key="5">
    <source>
        <dbReference type="ARBA" id="ARBA00022989"/>
    </source>
</evidence>
<keyword evidence="6 10" id="KW-0472">Membrane</keyword>
<comment type="similarity">
    <text evidence="2 8">Belongs to the major facilitator superfamily. Sugar transporter (TC 2.A.1.1) family.</text>
</comment>
<dbReference type="InterPro" id="IPR005828">
    <property type="entry name" value="MFS_sugar_transport-like"/>
</dbReference>
<dbReference type="InterPro" id="IPR003663">
    <property type="entry name" value="Sugar/inositol_transpt"/>
</dbReference>
<dbReference type="OMA" id="PRWYLTK"/>
<gene>
    <name evidence="12" type="ORF">PIIN_01799</name>
</gene>
<comment type="catalytic activity">
    <reaction evidence="7">
        <text>myo-inositol(out) + H(+)(out) = myo-inositol(in) + H(+)(in)</text>
        <dbReference type="Rhea" id="RHEA:60364"/>
        <dbReference type="ChEBI" id="CHEBI:15378"/>
        <dbReference type="ChEBI" id="CHEBI:17268"/>
    </reaction>
</comment>
<feature type="transmembrane region" description="Helical" evidence="10">
    <location>
        <begin position="449"/>
        <end position="466"/>
    </location>
</feature>
<dbReference type="GO" id="GO:0016020">
    <property type="term" value="C:membrane"/>
    <property type="evidence" value="ECO:0007669"/>
    <property type="project" value="UniProtKB-SubCell"/>
</dbReference>
<dbReference type="Gene3D" id="1.20.1250.20">
    <property type="entry name" value="MFS general substrate transporter like domains"/>
    <property type="match status" value="1"/>
</dbReference>
<dbReference type="InParanoid" id="G4T9F4"/>
<dbReference type="AlphaFoldDB" id="G4T9F4"/>
<evidence type="ECO:0000256" key="8">
    <source>
        <dbReference type="RuleBase" id="RU003346"/>
    </source>
</evidence>
<dbReference type="STRING" id="1109443.G4T9F4"/>
<evidence type="ECO:0000256" key="9">
    <source>
        <dbReference type="SAM" id="MobiDB-lite"/>
    </source>
</evidence>
<comment type="caution">
    <text evidence="12">The sequence shown here is derived from an EMBL/GenBank/DDBJ whole genome shotgun (WGS) entry which is preliminary data.</text>
</comment>
<feature type="transmembrane region" description="Helical" evidence="10">
    <location>
        <begin position="419"/>
        <end position="442"/>
    </location>
</feature>
<evidence type="ECO:0000256" key="10">
    <source>
        <dbReference type="SAM" id="Phobius"/>
    </source>
</evidence>
<protein>
    <submittedName>
        <fullName evidence="12">Related to myo-inositol transport protein ITR1</fullName>
    </submittedName>
</protein>
<evidence type="ECO:0000259" key="11">
    <source>
        <dbReference type="PROSITE" id="PS50850"/>
    </source>
</evidence>
<dbReference type="EMBL" id="CAFZ01000022">
    <property type="protein sequence ID" value="CCA67930.1"/>
    <property type="molecule type" value="Genomic_DNA"/>
</dbReference>
<evidence type="ECO:0000256" key="1">
    <source>
        <dbReference type="ARBA" id="ARBA00004141"/>
    </source>
</evidence>
<keyword evidence="5 10" id="KW-1133">Transmembrane helix</keyword>
<feature type="transmembrane region" description="Helical" evidence="10">
    <location>
        <begin position="356"/>
        <end position="377"/>
    </location>
</feature>
<dbReference type="FunFam" id="1.20.1250.20:FF:000474">
    <property type="entry name" value="Sugar transporter, putative"/>
    <property type="match status" value="1"/>
</dbReference>
<keyword evidence="13" id="KW-1185">Reference proteome</keyword>
<feature type="transmembrane region" description="Helical" evidence="10">
    <location>
        <begin position="518"/>
        <end position="537"/>
    </location>
</feature>
<feature type="domain" description="Major facilitator superfamily (MFS) profile" evidence="11">
    <location>
        <begin position="59"/>
        <end position="541"/>
    </location>
</feature>
<dbReference type="Pfam" id="PF00083">
    <property type="entry name" value="Sugar_tr"/>
    <property type="match status" value="1"/>
</dbReference>
<feature type="compositionally biased region" description="Basic and acidic residues" evidence="9">
    <location>
        <begin position="9"/>
        <end position="23"/>
    </location>
</feature>
<feature type="transmembrane region" description="Helical" evidence="10">
    <location>
        <begin position="237"/>
        <end position="256"/>
    </location>
</feature>
<feature type="transmembrane region" description="Helical" evidence="10">
    <location>
        <begin position="389"/>
        <end position="413"/>
    </location>
</feature>
<feature type="transmembrane region" description="Helical" evidence="10">
    <location>
        <begin position="486"/>
        <end position="506"/>
    </location>
</feature>